<dbReference type="Proteomes" id="UP000437017">
    <property type="component" value="Unassembled WGS sequence"/>
</dbReference>
<evidence type="ECO:0000256" key="1">
    <source>
        <dbReference type="ARBA" id="ARBA00001913"/>
    </source>
</evidence>
<dbReference type="GO" id="GO:0046872">
    <property type="term" value="F:metal ion binding"/>
    <property type="evidence" value="ECO:0007669"/>
    <property type="project" value="UniProtKB-KW"/>
</dbReference>
<evidence type="ECO:0000256" key="2">
    <source>
        <dbReference type="ARBA" id="ARBA00008779"/>
    </source>
</evidence>
<accession>A0A6A1Q8C0</accession>
<comment type="similarity">
    <text evidence="2">Belongs to the sulfatase family.</text>
</comment>
<reference evidence="8 9" key="1">
    <citation type="journal article" date="2019" name="PLoS ONE">
        <title>Genomic analyses reveal an absence of contemporary introgressive admixture between fin whales and blue whales, despite known hybrids.</title>
        <authorList>
            <person name="Westbury M.V."/>
            <person name="Petersen B."/>
            <person name="Lorenzen E.D."/>
        </authorList>
    </citation>
    <scope>NUCLEOTIDE SEQUENCE [LARGE SCALE GENOMIC DNA]</scope>
    <source>
        <strain evidence="8">FinWhale-01</strain>
    </source>
</reference>
<dbReference type="InterPro" id="IPR017850">
    <property type="entry name" value="Alkaline_phosphatase_core_sf"/>
</dbReference>
<gene>
    <name evidence="8" type="ORF">E2I00_018515</name>
</gene>
<keyword evidence="4" id="KW-0732">Signal</keyword>
<dbReference type="PANTHER" id="PTHR42693:SF42">
    <property type="entry name" value="ARYLSULFATASE G"/>
    <property type="match status" value="1"/>
</dbReference>
<dbReference type="InterPro" id="IPR050738">
    <property type="entry name" value="Sulfatase"/>
</dbReference>
<keyword evidence="5" id="KW-0378">Hydrolase</keyword>
<evidence type="ECO:0000256" key="5">
    <source>
        <dbReference type="ARBA" id="ARBA00022801"/>
    </source>
</evidence>
<dbReference type="PANTHER" id="PTHR42693">
    <property type="entry name" value="ARYLSULFATASE FAMILY MEMBER"/>
    <property type="match status" value="1"/>
</dbReference>
<evidence type="ECO:0000256" key="6">
    <source>
        <dbReference type="ARBA" id="ARBA00022837"/>
    </source>
</evidence>
<dbReference type="OrthoDB" id="9674764at2759"/>
<dbReference type="Gene3D" id="3.40.720.10">
    <property type="entry name" value="Alkaline Phosphatase, subunit A"/>
    <property type="match status" value="2"/>
</dbReference>
<keyword evidence="3" id="KW-0479">Metal-binding</keyword>
<comment type="cofactor">
    <cofactor evidence="1">
        <name>Ca(2+)</name>
        <dbReference type="ChEBI" id="CHEBI:29108"/>
    </cofactor>
</comment>
<sequence length="526" mass="56488">KPYRHMKPSTIWNSETRLGLTVASRLSSFSGETRDQKPNFVIILADDMGWGDLGANWAETKDTANLDKMAAEGMSPGTPGAETPGTELLSAWLSVAGQTPSLSFPHRFVDFHAAASTCSPSRAALLTGRLGLRNGVLRNFAVTSVGGLPLNETTLAEVLQRAGYVTGLIGNMASTARTPVLPAFTVAAALCLQGCRALPPLLLVNLEKGCYSDVALPLYENLNIVEQPVNLSGLAQKYAEKATQFIQRASASGRPFLLYVGLAHMHVPLSRNLLSAEAGGRRLYSAALREMDSLVGQIKDKVDLTAKNNTFLWFTGDNGPWAQKCELAGSMGPFTGSWQTRQGGSPAKQTTWEGGHRVPALAYWPGRVPVNVTSAALLRYETQITLRCGARACDGSVGPEWHHEPPLIFNLDGDVAEAAPLERGSAEYQRVLPERRITAGVQSSTSPSSTGAQITWELVTVHTLTRWAGGPEGLRVWEAPQGDAVSSTGGADLTRYLDVDFGTRAFLHNSVKMGTVFKTVSLEREG</sequence>
<dbReference type="SUPFAM" id="SSF53649">
    <property type="entry name" value="Alkaline phosphatase-like"/>
    <property type="match status" value="1"/>
</dbReference>
<dbReference type="AlphaFoldDB" id="A0A6A1Q8C0"/>
<evidence type="ECO:0000256" key="4">
    <source>
        <dbReference type="ARBA" id="ARBA00022729"/>
    </source>
</evidence>
<dbReference type="Pfam" id="PF14707">
    <property type="entry name" value="Sulfatase_C"/>
    <property type="match status" value="1"/>
</dbReference>
<dbReference type="PROSITE" id="PS00523">
    <property type="entry name" value="SULFATASE_1"/>
    <property type="match status" value="1"/>
</dbReference>
<name>A0A6A1Q8C0_BALPH</name>
<dbReference type="EMBL" id="SGJD01000681">
    <property type="protein sequence ID" value="KAB0403970.1"/>
    <property type="molecule type" value="Genomic_DNA"/>
</dbReference>
<dbReference type="Pfam" id="PF00884">
    <property type="entry name" value="Sulfatase"/>
    <property type="match status" value="1"/>
</dbReference>
<keyword evidence="6" id="KW-0106">Calcium</keyword>
<evidence type="ECO:0000256" key="3">
    <source>
        <dbReference type="ARBA" id="ARBA00022723"/>
    </source>
</evidence>
<keyword evidence="9" id="KW-1185">Reference proteome</keyword>
<organism evidence="8 9">
    <name type="scientific">Balaenoptera physalus</name>
    <name type="common">Fin whale</name>
    <name type="synonym">Balaena physalus</name>
    <dbReference type="NCBI Taxonomy" id="9770"/>
    <lineage>
        <taxon>Eukaryota</taxon>
        <taxon>Metazoa</taxon>
        <taxon>Chordata</taxon>
        <taxon>Craniata</taxon>
        <taxon>Vertebrata</taxon>
        <taxon>Euteleostomi</taxon>
        <taxon>Mammalia</taxon>
        <taxon>Eutheria</taxon>
        <taxon>Laurasiatheria</taxon>
        <taxon>Artiodactyla</taxon>
        <taxon>Whippomorpha</taxon>
        <taxon>Cetacea</taxon>
        <taxon>Mysticeti</taxon>
        <taxon>Balaenopteridae</taxon>
        <taxon>Balaenoptera</taxon>
    </lineage>
</organism>
<dbReference type="GO" id="GO:0004065">
    <property type="term" value="F:arylsulfatase activity"/>
    <property type="evidence" value="ECO:0007669"/>
    <property type="project" value="TreeGrafter"/>
</dbReference>
<evidence type="ECO:0000313" key="9">
    <source>
        <dbReference type="Proteomes" id="UP000437017"/>
    </source>
</evidence>
<dbReference type="InterPro" id="IPR024607">
    <property type="entry name" value="Sulfatase_CS"/>
</dbReference>
<evidence type="ECO:0000313" key="8">
    <source>
        <dbReference type="EMBL" id="KAB0403970.1"/>
    </source>
</evidence>
<evidence type="ECO:0000259" key="7">
    <source>
        <dbReference type="Pfam" id="PF00884"/>
    </source>
</evidence>
<feature type="non-terminal residue" evidence="8">
    <location>
        <position position="1"/>
    </location>
</feature>
<comment type="caution">
    <text evidence="8">The sequence shown here is derived from an EMBL/GenBank/DDBJ whole genome shotgun (WGS) entry which is preliminary data.</text>
</comment>
<dbReference type="InterPro" id="IPR000917">
    <property type="entry name" value="Sulfatase_N"/>
</dbReference>
<feature type="domain" description="Sulfatase N-terminal" evidence="7">
    <location>
        <begin position="106"/>
        <end position="369"/>
    </location>
</feature>
<protein>
    <recommendedName>
        <fullName evidence="7">Sulfatase N-terminal domain-containing protein</fullName>
    </recommendedName>
</protein>
<proteinExistence type="inferred from homology"/>